<dbReference type="STRING" id="1963862.B4O97_14195"/>
<dbReference type="PANTHER" id="PTHR41773:SF1">
    <property type="entry name" value="RELA_SPOT DOMAIN-CONTAINING PROTEIN"/>
    <property type="match status" value="1"/>
</dbReference>
<feature type="repeat" description="TPR" evidence="1">
    <location>
        <begin position="289"/>
        <end position="322"/>
    </location>
</feature>
<dbReference type="InterPro" id="IPR019734">
    <property type="entry name" value="TPR_rpt"/>
</dbReference>
<dbReference type="InterPro" id="IPR011990">
    <property type="entry name" value="TPR-like_helical_dom_sf"/>
</dbReference>
<dbReference type="InterPro" id="IPR043519">
    <property type="entry name" value="NT_sf"/>
</dbReference>
<dbReference type="Pfam" id="PF04607">
    <property type="entry name" value="RelA_SpoT"/>
    <property type="match status" value="1"/>
</dbReference>
<evidence type="ECO:0000313" key="4">
    <source>
        <dbReference type="Proteomes" id="UP000192343"/>
    </source>
</evidence>
<dbReference type="SMART" id="SM00954">
    <property type="entry name" value="RelA_SpoT"/>
    <property type="match status" value="1"/>
</dbReference>
<name>A0A1Y1RVI6_9SPIO</name>
<sequence length="400" mass="46670">MFVVPLPLPPFSRIEKLYMPRIRRYERALVRMHKELENLFAEQDLKVTIKYRVKSLKNLYDKLCRRLSSLPAGTRHIIPTDLMGMRIVCPFLSDIDTAARLIETKFSVTEKEQKGADLGFKEFGYESLHFLIRCPDTIRDKEKLSPDTVIEIQVRTLLQDAWAEVEHRLIYKSEFSPLDEPLKRRLAALNANLTLSDIMFQEIRDYQETLHDQLRQRRHAFWNKLNVLEDSPFSMEEEEKSDRQEGPVPRNNDERLLEALLAHNEGDLERAVEIYSVILENELRRDLRSIVYVHRGMAYFTKDDLAAAERDFSQSIGEDPENSKGYLYLGLVKAVQQEYRAAFDNFDQALIHDPFSQDALLERAKLFHKIGDIVSCSSDCRRILDINPGNKKAQELLEQV</sequence>
<protein>
    <recommendedName>
        <fullName evidence="2">RelA/SpoT domain-containing protein</fullName>
    </recommendedName>
</protein>
<dbReference type="InterPro" id="IPR007685">
    <property type="entry name" value="RelA_SpoT"/>
</dbReference>
<feature type="domain" description="RelA/SpoT" evidence="2">
    <location>
        <begin position="51"/>
        <end position="177"/>
    </location>
</feature>
<feature type="repeat" description="TPR" evidence="1">
    <location>
        <begin position="323"/>
        <end position="356"/>
    </location>
</feature>
<evidence type="ECO:0000259" key="2">
    <source>
        <dbReference type="SMART" id="SM00954"/>
    </source>
</evidence>
<dbReference type="AlphaFoldDB" id="A0A1Y1RVI6"/>
<dbReference type="Proteomes" id="UP000192343">
    <property type="component" value="Unassembled WGS sequence"/>
</dbReference>
<comment type="caution">
    <text evidence="3">The sequence shown here is derived from an EMBL/GenBank/DDBJ whole genome shotgun (WGS) entry which is preliminary data.</text>
</comment>
<dbReference type="RefSeq" id="WP_083051792.1">
    <property type="nucleotide sequence ID" value="NZ_MWQY01000016.1"/>
</dbReference>
<proteinExistence type="predicted"/>
<dbReference type="Gene3D" id="1.25.40.10">
    <property type="entry name" value="Tetratricopeptide repeat domain"/>
    <property type="match status" value="1"/>
</dbReference>
<dbReference type="CDD" id="cd05399">
    <property type="entry name" value="NT_Rel-Spo_like"/>
    <property type="match status" value="1"/>
</dbReference>
<dbReference type="GO" id="GO:0015969">
    <property type="term" value="P:guanosine tetraphosphate metabolic process"/>
    <property type="evidence" value="ECO:0007669"/>
    <property type="project" value="InterPro"/>
</dbReference>
<dbReference type="OrthoDB" id="9789634at2"/>
<dbReference type="EMBL" id="MWQY01000016">
    <property type="protein sequence ID" value="ORC34033.1"/>
    <property type="molecule type" value="Genomic_DNA"/>
</dbReference>
<accession>A0A1Y1RVI6</accession>
<dbReference type="SUPFAM" id="SSF81301">
    <property type="entry name" value="Nucleotidyltransferase"/>
    <property type="match status" value="1"/>
</dbReference>
<keyword evidence="4" id="KW-1185">Reference proteome</keyword>
<dbReference type="Gene3D" id="1.10.287.860">
    <property type="entry name" value="Nucleotidyltransferase"/>
    <property type="match status" value="1"/>
</dbReference>
<gene>
    <name evidence="3" type="ORF">B4O97_14195</name>
</gene>
<dbReference type="PANTHER" id="PTHR41773">
    <property type="entry name" value="GTP PYROPHOSPHATASE-RELATED"/>
    <property type="match status" value="1"/>
</dbReference>
<reference evidence="3 4" key="1">
    <citation type="submission" date="2017-03" db="EMBL/GenBank/DDBJ databases">
        <title>Draft Genome sequence of Marispirochaeta sp. strain JC444.</title>
        <authorList>
            <person name="Shivani Y."/>
            <person name="Subhash Y."/>
            <person name="Sasikala C."/>
            <person name="Ramana C."/>
        </authorList>
    </citation>
    <scope>NUCLEOTIDE SEQUENCE [LARGE SCALE GENOMIC DNA]</scope>
    <source>
        <strain evidence="3 4">JC444</strain>
    </source>
</reference>
<evidence type="ECO:0000256" key="1">
    <source>
        <dbReference type="PROSITE-ProRule" id="PRU00339"/>
    </source>
</evidence>
<dbReference type="Gene3D" id="3.30.460.10">
    <property type="entry name" value="Beta Polymerase, domain 2"/>
    <property type="match status" value="1"/>
</dbReference>
<keyword evidence="1" id="KW-0802">TPR repeat</keyword>
<dbReference type="SMART" id="SM00028">
    <property type="entry name" value="TPR"/>
    <property type="match status" value="3"/>
</dbReference>
<evidence type="ECO:0000313" key="3">
    <source>
        <dbReference type="EMBL" id="ORC34033.1"/>
    </source>
</evidence>
<dbReference type="PROSITE" id="PS50005">
    <property type="entry name" value="TPR"/>
    <property type="match status" value="2"/>
</dbReference>
<organism evidence="3 4">
    <name type="scientific">Marispirochaeta aestuarii</name>
    <dbReference type="NCBI Taxonomy" id="1963862"/>
    <lineage>
        <taxon>Bacteria</taxon>
        <taxon>Pseudomonadati</taxon>
        <taxon>Spirochaetota</taxon>
        <taxon>Spirochaetia</taxon>
        <taxon>Spirochaetales</taxon>
        <taxon>Spirochaetaceae</taxon>
        <taxon>Marispirochaeta</taxon>
    </lineage>
</organism>
<dbReference type="SUPFAM" id="SSF48452">
    <property type="entry name" value="TPR-like"/>
    <property type="match status" value="1"/>
</dbReference>